<accession>A0A381XQK8</accession>
<dbReference type="AlphaFoldDB" id="A0A381XQK8"/>
<protein>
    <submittedName>
        <fullName evidence="2">Uncharacterized protein</fullName>
    </submittedName>
</protein>
<gene>
    <name evidence="2" type="ORF">METZ01_LOCUS119903</name>
</gene>
<reference evidence="2" key="1">
    <citation type="submission" date="2018-05" db="EMBL/GenBank/DDBJ databases">
        <authorList>
            <person name="Lanie J.A."/>
            <person name="Ng W.-L."/>
            <person name="Kazmierczak K.M."/>
            <person name="Andrzejewski T.M."/>
            <person name="Davidsen T.M."/>
            <person name="Wayne K.J."/>
            <person name="Tettelin H."/>
            <person name="Glass J.I."/>
            <person name="Rusch D."/>
            <person name="Podicherti R."/>
            <person name="Tsui H.-C.T."/>
            <person name="Winkler M.E."/>
        </authorList>
    </citation>
    <scope>NUCLEOTIDE SEQUENCE</scope>
</reference>
<evidence type="ECO:0000313" key="2">
    <source>
        <dbReference type="EMBL" id="SVA67049.1"/>
    </source>
</evidence>
<dbReference type="EMBL" id="UINC01016026">
    <property type="protein sequence ID" value="SVA67049.1"/>
    <property type="molecule type" value="Genomic_DNA"/>
</dbReference>
<organism evidence="2">
    <name type="scientific">marine metagenome</name>
    <dbReference type="NCBI Taxonomy" id="408172"/>
    <lineage>
        <taxon>unclassified sequences</taxon>
        <taxon>metagenomes</taxon>
        <taxon>ecological metagenomes</taxon>
    </lineage>
</organism>
<dbReference type="PROSITE" id="PS51257">
    <property type="entry name" value="PROKAR_LIPOPROTEIN"/>
    <property type="match status" value="1"/>
</dbReference>
<feature type="region of interest" description="Disordered" evidence="1">
    <location>
        <begin position="791"/>
        <end position="818"/>
    </location>
</feature>
<evidence type="ECO:0000256" key="1">
    <source>
        <dbReference type="SAM" id="MobiDB-lite"/>
    </source>
</evidence>
<name>A0A381XQK8_9ZZZZ</name>
<proteinExistence type="predicted"/>
<sequence>MNRAINLPTILVAISLILLGCAKSDDSSSSSSSDDISAASGSSAISLSAKVSVVEPKTSDSTARTANAIDATGFATTADYNLDESSTFVFEQSADVLDTVNEILCMIGQSRPDLMLNEGNYNAQIDANKCGAADGDSQSNAPDYQMWTVNGSRSEGEPMIVKAWVPKGDDTINALMKVYRKPSTEYPIGFFKMNFKFVNTDGTESRKGYMRTKKTDGGTQLVFYQPMKVGGTTFDYSVKVNFNSDGSGTGATSMPNWTGNNQAEGNKTFQVAYNSSYFYKQKTLNGTASDAVCLDRNKYMKSAWNYGMYDSNGARVDISSGFPISATTSGTKYHGYIGYHGLWMPSEASIGDNSTVYKMDFSNPESDGTAYTVRKYGGKLVKYTKKTITLGDIKRIPLNWWDNSAAAEKRVYWDGSNLKADAKRVNGQWTDITEETITLTATNASYGFNFWSRALGGDGQIVLTYPSQGFGSAPDNLTDNTSVIFNIQDPVFPGDSVPSTLACYSNCPNPSTIATGYDYYGASSSIYHGKHNNWLGWDQDNNRWSQNDNISNSSYHGEFDNSSSPSPYTYTFDNTTNGMVLKYGGTDVMLSSENSNLPWGARSGVLFDNSTFDNDTSARQADVASLLCSWDTTKICPWQARGGLSTFYVWETGHQSWNQLAVLVGSDNSSVKFDPPMIVKYTHSGTKSNSGKSYDGSAFYLEYGGIGDLHGIPSFCVNRKTGEKSDCDQNSRWVNEFVIPAASSAIQAKDGTTEYVIKPLEIEQTMKKASSAATCTGAGLSLGTVSLPDSSGWVDPDIGDKPTVTGPPSVVAGEKTTD</sequence>